<dbReference type="InterPro" id="IPR000836">
    <property type="entry name" value="PRTase_dom"/>
</dbReference>
<evidence type="ECO:0000313" key="3">
    <source>
        <dbReference type="Proteomes" id="UP000715441"/>
    </source>
</evidence>
<dbReference type="RefSeq" id="WP_168517597.1">
    <property type="nucleotide sequence ID" value="NZ_JAAXLS010000012.1"/>
</dbReference>
<sequence length="214" mass="22968">MSRIRAYPDRRVAGLHLGEQLREREWHDPLVLGLARGGVVVAHAVAEVLGAPLDVAVARKIGAPGHPEFGVGAITARGEATYDERTLAALGLRPDDLAEACETERAEARRREAVYLGGRSPQPRADRDVLLIDDGLATGVTARAAAHAVREAKPRSLAFAAPVCAPEAAMNLKSDVDEVVCLLMPDEFRAVGQWYGNFDQTTDDEVVELLGSKS</sequence>
<evidence type="ECO:0000259" key="1">
    <source>
        <dbReference type="Pfam" id="PF00156"/>
    </source>
</evidence>
<dbReference type="GO" id="GO:0016757">
    <property type="term" value="F:glycosyltransferase activity"/>
    <property type="evidence" value="ECO:0007669"/>
    <property type="project" value="UniProtKB-KW"/>
</dbReference>
<name>A0ABX1J5L9_9PSEU</name>
<evidence type="ECO:0000313" key="2">
    <source>
        <dbReference type="EMBL" id="NKQ55048.1"/>
    </source>
</evidence>
<accession>A0ABX1J5L9</accession>
<dbReference type="Gene3D" id="3.30.1310.20">
    <property type="entry name" value="PRTase-like"/>
    <property type="match status" value="1"/>
</dbReference>
<dbReference type="EMBL" id="JAAXLS010000012">
    <property type="protein sequence ID" value="NKQ55048.1"/>
    <property type="molecule type" value="Genomic_DNA"/>
</dbReference>
<dbReference type="Gene3D" id="3.40.50.2020">
    <property type="match status" value="1"/>
</dbReference>
<organism evidence="2 3">
    <name type="scientific">Amycolatopsis acididurans</name>
    <dbReference type="NCBI Taxonomy" id="2724524"/>
    <lineage>
        <taxon>Bacteria</taxon>
        <taxon>Bacillati</taxon>
        <taxon>Actinomycetota</taxon>
        <taxon>Actinomycetes</taxon>
        <taxon>Pseudonocardiales</taxon>
        <taxon>Pseudonocardiaceae</taxon>
        <taxon>Amycolatopsis</taxon>
    </lineage>
</organism>
<feature type="domain" description="Phosphoribosyltransferase" evidence="1">
    <location>
        <begin position="19"/>
        <end position="183"/>
    </location>
</feature>
<protein>
    <submittedName>
        <fullName evidence="2">Phosphoribosyltransferase</fullName>
    </submittedName>
</protein>
<comment type="caution">
    <text evidence="2">The sequence shown here is derived from an EMBL/GenBank/DDBJ whole genome shotgun (WGS) entry which is preliminary data.</text>
</comment>
<keyword evidence="3" id="KW-1185">Reference proteome</keyword>
<dbReference type="CDD" id="cd06223">
    <property type="entry name" value="PRTases_typeI"/>
    <property type="match status" value="1"/>
</dbReference>
<proteinExistence type="predicted"/>
<gene>
    <name evidence="2" type="ORF">HFP15_19380</name>
</gene>
<dbReference type="Pfam" id="PF00156">
    <property type="entry name" value="Pribosyltran"/>
    <property type="match status" value="1"/>
</dbReference>
<dbReference type="Proteomes" id="UP000715441">
    <property type="component" value="Unassembled WGS sequence"/>
</dbReference>
<dbReference type="SUPFAM" id="SSF53271">
    <property type="entry name" value="PRTase-like"/>
    <property type="match status" value="1"/>
</dbReference>
<dbReference type="InterPro" id="IPR029057">
    <property type="entry name" value="PRTase-like"/>
</dbReference>
<reference evidence="2 3" key="1">
    <citation type="submission" date="2020-04" db="EMBL/GenBank/DDBJ databases">
        <title>Novel species.</title>
        <authorList>
            <person name="Teo W.F.A."/>
            <person name="Lipun K."/>
            <person name="Srisuk N."/>
            <person name="Duangmal K."/>
        </authorList>
    </citation>
    <scope>NUCLEOTIDE SEQUENCE [LARGE SCALE GENOMIC DNA]</scope>
    <source>
        <strain evidence="2 3">K13G38</strain>
    </source>
</reference>
<keyword evidence="2" id="KW-0328">Glycosyltransferase</keyword>
<keyword evidence="2" id="KW-0808">Transferase</keyword>